<feature type="domain" description="Retroviral polymerase SH3-like" evidence="1">
    <location>
        <begin position="1"/>
        <end position="39"/>
    </location>
</feature>
<protein>
    <recommendedName>
        <fullName evidence="1">Retroviral polymerase SH3-like domain-containing protein</fullName>
    </recommendedName>
</protein>
<name>A0A2P5DJ21_TREOI</name>
<sequence>IKCVFLGYSSTQKGYKCYHPPSRTLYVSADITFTENKLYFTEFYLQGKIPVKDKDYFFGPLDLPGIPSPTTHQKNDQIPEESVSIPTPTVPESIYEPVSISAPVVDPVTPVSPRPYDVMRFPPVY</sequence>
<dbReference type="AlphaFoldDB" id="A0A2P5DJ21"/>
<keyword evidence="3" id="KW-1185">Reference proteome</keyword>
<dbReference type="OrthoDB" id="6776856at2759"/>
<dbReference type="InParanoid" id="A0A2P5DJ21"/>
<evidence type="ECO:0000313" key="3">
    <source>
        <dbReference type="Proteomes" id="UP000237000"/>
    </source>
</evidence>
<evidence type="ECO:0000259" key="1">
    <source>
        <dbReference type="Pfam" id="PF25597"/>
    </source>
</evidence>
<dbReference type="Pfam" id="PF25597">
    <property type="entry name" value="SH3_retrovirus"/>
    <property type="match status" value="1"/>
</dbReference>
<reference evidence="3" key="1">
    <citation type="submission" date="2016-06" db="EMBL/GenBank/DDBJ databases">
        <title>Parallel loss of symbiosis genes in relatives of nitrogen-fixing non-legume Parasponia.</title>
        <authorList>
            <person name="Van Velzen R."/>
            <person name="Holmer R."/>
            <person name="Bu F."/>
            <person name="Rutten L."/>
            <person name="Van Zeijl A."/>
            <person name="Liu W."/>
            <person name="Santuari L."/>
            <person name="Cao Q."/>
            <person name="Sharma T."/>
            <person name="Shen D."/>
            <person name="Roswanjaya Y."/>
            <person name="Wardhani T."/>
            <person name="Kalhor M.S."/>
            <person name="Jansen J."/>
            <person name="Van den Hoogen J."/>
            <person name="Gungor B."/>
            <person name="Hartog M."/>
            <person name="Hontelez J."/>
            <person name="Verver J."/>
            <person name="Yang W.-C."/>
            <person name="Schijlen E."/>
            <person name="Repin R."/>
            <person name="Schilthuizen M."/>
            <person name="Schranz E."/>
            <person name="Heidstra R."/>
            <person name="Miyata K."/>
            <person name="Fedorova E."/>
            <person name="Kohlen W."/>
            <person name="Bisseling T."/>
            <person name="Smit S."/>
            <person name="Geurts R."/>
        </authorList>
    </citation>
    <scope>NUCLEOTIDE SEQUENCE [LARGE SCALE GENOMIC DNA]</scope>
    <source>
        <strain evidence="3">cv. RG33-2</strain>
    </source>
</reference>
<gene>
    <name evidence="2" type="ORF">TorRG33x02_250270</name>
</gene>
<comment type="caution">
    <text evidence="2">The sequence shown here is derived from an EMBL/GenBank/DDBJ whole genome shotgun (WGS) entry which is preliminary data.</text>
</comment>
<dbReference type="EMBL" id="JXTC01000267">
    <property type="protein sequence ID" value="PON73291.1"/>
    <property type="molecule type" value="Genomic_DNA"/>
</dbReference>
<feature type="non-terminal residue" evidence="2">
    <location>
        <position position="1"/>
    </location>
</feature>
<accession>A0A2P5DJ21</accession>
<dbReference type="Proteomes" id="UP000237000">
    <property type="component" value="Unassembled WGS sequence"/>
</dbReference>
<proteinExistence type="predicted"/>
<organism evidence="2 3">
    <name type="scientific">Trema orientale</name>
    <name type="common">Charcoal tree</name>
    <name type="synonym">Celtis orientalis</name>
    <dbReference type="NCBI Taxonomy" id="63057"/>
    <lineage>
        <taxon>Eukaryota</taxon>
        <taxon>Viridiplantae</taxon>
        <taxon>Streptophyta</taxon>
        <taxon>Embryophyta</taxon>
        <taxon>Tracheophyta</taxon>
        <taxon>Spermatophyta</taxon>
        <taxon>Magnoliopsida</taxon>
        <taxon>eudicotyledons</taxon>
        <taxon>Gunneridae</taxon>
        <taxon>Pentapetalae</taxon>
        <taxon>rosids</taxon>
        <taxon>fabids</taxon>
        <taxon>Rosales</taxon>
        <taxon>Cannabaceae</taxon>
        <taxon>Trema</taxon>
    </lineage>
</organism>
<evidence type="ECO:0000313" key="2">
    <source>
        <dbReference type="EMBL" id="PON73291.1"/>
    </source>
</evidence>
<dbReference type="InterPro" id="IPR057670">
    <property type="entry name" value="SH3_retrovirus"/>
</dbReference>